<comment type="caution">
    <text evidence="2">The sequence shown here is derived from an EMBL/GenBank/DDBJ whole genome shotgun (WGS) entry which is preliminary data.</text>
</comment>
<evidence type="ECO:0000256" key="1">
    <source>
        <dbReference type="SAM" id="SignalP"/>
    </source>
</evidence>
<feature type="signal peptide" evidence="1">
    <location>
        <begin position="1"/>
        <end position="28"/>
    </location>
</feature>
<reference evidence="2 3" key="1">
    <citation type="submission" date="2023-07" db="EMBL/GenBank/DDBJ databases">
        <title>Sequencing the genomes of 1000 actinobacteria strains.</title>
        <authorList>
            <person name="Klenk H.-P."/>
        </authorList>
    </citation>
    <scope>NUCLEOTIDE SEQUENCE [LARGE SCALE GENOMIC DNA]</scope>
    <source>
        <strain evidence="2 3">DSM 14555</strain>
    </source>
</reference>
<protein>
    <submittedName>
        <fullName evidence="2">Uncharacterized protein</fullName>
    </submittedName>
</protein>
<evidence type="ECO:0000313" key="2">
    <source>
        <dbReference type="EMBL" id="MDR6268208.1"/>
    </source>
</evidence>
<evidence type="ECO:0000313" key="3">
    <source>
        <dbReference type="Proteomes" id="UP001185069"/>
    </source>
</evidence>
<proteinExistence type="predicted"/>
<keyword evidence="3" id="KW-1185">Reference proteome</keyword>
<keyword evidence="1" id="KW-0732">Signal</keyword>
<dbReference type="Proteomes" id="UP001185069">
    <property type="component" value="Unassembled WGS sequence"/>
</dbReference>
<feature type="chain" id="PRO_5045763358" evidence="1">
    <location>
        <begin position="29"/>
        <end position="250"/>
    </location>
</feature>
<accession>A0ABU1J705</accession>
<sequence length="250" mass="25909">MPKTIRAALSVLAALTLSLAVFPGTASAQTFGGNVGFSWQIPGAPAAGLTDISFSTKFNPETARVAGNYVSDQFNFMNQKDVGYMGLQPRPDQNGKQRLHAAFSSFIAGTTSGDAQCSNGADGGAGVSCAVDFEANYLHGYRLTVARTGTDTWSGTVTDVVTGSRTHIGSYVLPANSGNLRAAQSGFVENYNTKSCATVPRIDVSVGAPTTSGGLSGSSSKAHEYGDCLGQANYASSVEGNGLRIQRGWQ</sequence>
<name>A0ABU1J705_9MICC</name>
<dbReference type="EMBL" id="JAVDQF010000001">
    <property type="protein sequence ID" value="MDR6268208.1"/>
    <property type="molecule type" value="Genomic_DNA"/>
</dbReference>
<organism evidence="2 3">
    <name type="scientific">Arthrobacter russicus</name>
    <dbReference type="NCBI Taxonomy" id="172040"/>
    <lineage>
        <taxon>Bacteria</taxon>
        <taxon>Bacillati</taxon>
        <taxon>Actinomycetota</taxon>
        <taxon>Actinomycetes</taxon>
        <taxon>Micrococcales</taxon>
        <taxon>Micrococcaceae</taxon>
        <taxon>Arthrobacter</taxon>
    </lineage>
</organism>
<dbReference type="RefSeq" id="WP_309795727.1">
    <property type="nucleotide sequence ID" value="NZ_BAAAHY010000006.1"/>
</dbReference>
<gene>
    <name evidence="2" type="ORF">JOE69_000446</name>
</gene>